<dbReference type="InterPro" id="IPR036291">
    <property type="entry name" value="NAD(P)-bd_dom_sf"/>
</dbReference>
<evidence type="ECO:0000256" key="10">
    <source>
        <dbReference type="ARBA" id="ARBA00048731"/>
    </source>
</evidence>
<accession>A0A174ZL39</accession>
<dbReference type="PROSITE" id="PS51671">
    <property type="entry name" value="ACT"/>
    <property type="match status" value="1"/>
</dbReference>
<dbReference type="SUPFAM" id="SSF51735">
    <property type="entry name" value="NAD(P)-binding Rossmann-fold domains"/>
    <property type="match status" value="1"/>
</dbReference>
<dbReference type="Proteomes" id="UP001210809">
    <property type="component" value="Unassembled WGS sequence"/>
</dbReference>
<comment type="catalytic activity">
    <reaction evidence="10">
        <text>(2R)-3-phosphoglycerate + NAD(+) = 3-phosphooxypyruvate + NADH + H(+)</text>
        <dbReference type="Rhea" id="RHEA:12641"/>
        <dbReference type="ChEBI" id="CHEBI:15378"/>
        <dbReference type="ChEBI" id="CHEBI:18110"/>
        <dbReference type="ChEBI" id="CHEBI:57540"/>
        <dbReference type="ChEBI" id="CHEBI:57945"/>
        <dbReference type="ChEBI" id="CHEBI:58272"/>
        <dbReference type="EC" id="1.1.1.95"/>
    </reaction>
</comment>
<dbReference type="InterPro" id="IPR002912">
    <property type="entry name" value="ACT_dom"/>
</dbReference>
<reference evidence="14" key="2">
    <citation type="submission" date="2023-01" db="EMBL/GenBank/DDBJ databases">
        <title>Human gut microbiome strain richness.</title>
        <authorList>
            <person name="Chen-Liaw A."/>
        </authorList>
    </citation>
    <scope>NUCLEOTIDE SEQUENCE</scope>
    <source>
        <strain evidence="14">1001283st1_G1_1001283B150217_161031</strain>
    </source>
</reference>
<keyword evidence="7 11" id="KW-0560">Oxidoreductase</keyword>
<comment type="pathway">
    <text evidence="2">Amino-acid biosynthesis; L-serine biosynthesis; L-serine from 3-phospho-D-glycerate: step 1/3.</text>
</comment>
<proteinExistence type="inferred from homology"/>
<evidence type="ECO:0000256" key="11">
    <source>
        <dbReference type="RuleBase" id="RU003719"/>
    </source>
</evidence>
<dbReference type="EMBL" id="CZBY01000006">
    <property type="protein sequence ID" value="CUQ84681.1"/>
    <property type="molecule type" value="Genomic_DNA"/>
</dbReference>
<dbReference type="CDD" id="cd12174">
    <property type="entry name" value="PGDH_like_3"/>
    <property type="match status" value="1"/>
</dbReference>
<dbReference type="GO" id="GO:0004617">
    <property type="term" value="F:phosphoglycerate dehydrogenase activity"/>
    <property type="evidence" value="ECO:0007669"/>
    <property type="project" value="UniProtKB-EC"/>
</dbReference>
<dbReference type="GO" id="GO:0051287">
    <property type="term" value="F:NAD binding"/>
    <property type="evidence" value="ECO:0007669"/>
    <property type="project" value="InterPro"/>
</dbReference>
<dbReference type="PROSITE" id="PS00671">
    <property type="entry name" value="D_2_HYDROXYACID_DH_3"/>
    <property type="match status" value="1"/>
</dbReference>
<dbReference type="InterPro" id="IPR006139">
    <property type="entry name" value="D-isomer_2_OHA_DH_cat_dom"/>
</dbReference>
<dbReference type="SUPFAM" id="SSF55021">
    <property type="entry name" value="ACT-like"/>
    <property type="match status" value="1"/>
</dbReference>
<comment type="function">
    <text evidence="1">Catalyzes the reversible oxidation of 3-phospho-D-glycerate to 3-phosphonooxypyruvate, the first step of the phosphorylated L-serine biosynthesis pathway. Also catalyzes the reversible oxidation of 2-hydroxyglutarate to 2-oxoglutarate.</text>
</comment>
<name>A0A174ZL39_9FIRM</name>
<dbReference type="SUPFAM" id="SSF52283">
    <property type="entry name" value="Formate/glycerate dehydrogenase catalytic domain-like"/>
    <property type="match status" value="1"/>
</dbReference>
<evidence type="ECO:0000313" key="15">
    <source>
        <dbReference type="Proteomes" id="UP000095662"/>
    </source>
</evidence>
<dbReference type="STRING" id="39492.ERS852540_00954"/>
<dbReference type="PANTHER" id="PTHR42938:SF47">
    <property type="entry name" value="HYDROXYPYRUVATE REDUCTASE"/>
    <property type="match status" value="1"/>
</dbReference>
<comment type="similarity">
    <text evidence="3 11">Belongs to the D-isomer specific 2-hydroxyacid dehydrogenase family.</text>
</comment>
<dbReference type="Pfam" id="PF02826">
    <property type="entry name" value="2-Hacid_dh_C"/>
    <property type="match status" value="1"/>
</dbReference>
<dbReference type="AlphaFoldDB" id="A0A174ZL39"/>
<dbReference type="Proteomes" id="UP000095662">
    <property type="component" value="Unassembled WGS sequence"/>
</dbReference>
<evidence type="ECO:0000256" key="8">
    <source>
        <dbReference type="ARBA" id="ARBA00030455"/>
    </source>
</evidence>
<evidence type="ECO:0000256" key="1">
    <source>
        <dbReference type="ARBA" id="ARBA00003800"/>
    </source>
</evidence>
<dbReference type="InterPro" id="IPR006140">
    <property type="entry name" value="D-isomer_DH_NAD-bd"/>
</dbReference>
<dbReference type="EC" id="1.1.1.399" evidence="4"/>
<dbReference type="UniPathway" id="UPA00135">
    <property type="reaction ID" value="UER00196"/>
</dbReference>
<organism evidence="13 15">
    <name type="scientific">[Eubacterium] siraeum</name>
    <dbReference type="NCBI Taxonomy" id="39492"/>
    <lineage>
        <taxon>Bacteria</taxon>
        <taxon>Bacillati</taxon>
        <taxon>Bacillota</taxon>
        <taxon>Clostridia</taxon>
        <taxon>Eubacteriales</taxon>
        <taxon>Oscillospiraceae</taxon>
        <taxon>Oscillospiraceae incertae sedis</taxon>
    </lineage>
</organism>
<dbReference type="OrthoDB" id="9805416at2"/>
<evidence type="ECO:0000256" key="2">
    <source>
        <dbReference type="ARBA" id="ARBA00005216"/>
    </source>
</evidence>
<gene>
    <name evidence="13" type="primary">serA</name>
    <name evidence="13" type="ORF">ERS852540_00954</name>
    <name evidence="14" type="ORF">PNE09_03315</name>
</gene>
<protein>
    <recommendedName>
        <fullName evidence="6">D-3-phosphoglycerate dehydrogenase</fullName>
        <ecNumber evidence="4">1.1.1.399</ecNumber>
        <ecNumber evidence="5">1.1.1.95</ecNumber>
    </recommendedName>
    <alternativeName>
        <fullName evidence="8">2-oxoglutarate reductase</fullName>
    </alternativeName>
</protein>
<evidence type="ECO:0000256" key="9">
    <source>
        <dbReference type="ARBA" id="ARBA00048126"/>
    </source>
</evidence>
<sequence>MYNVKTLNKIAACGTDLLDRSKYTVGDDIDNPQAILVRSASMHEMELGDDLLAIARAGAGVNNIPVDKCSEKGIVVFNTPGANANAVKELVILGLLISSRKVTAAIDWAKTLKGKGDEVGKLVEKGKSQFVGPEIKGKKLGVIGLGAIGALVANAAAELGMEVIGADPFLSVQGALNLSNKVKYVKSNKEIFETCDYITVHVPLTPETKDMINADVIKTMKKNVRIMNFARGGLVNEDAVVEALANGGMAAYVTDFPGDKILGVDGVVALPHLGASTPESEDNCAVMAANEIKDYLENGNIVNSVNLPNVSMSMTGDAKICVIHKNVEGLIAKITTCITEAGMNIENMESKSKKDYAYTVLDVKGNADSVADKIRAGEAVISVRVIK</sequence>
<evidence type="ECO:0000313" key="14">
    <source>
        <dbReference type="EMBL" id="MDB8003094.1"/>
    </source>
</evidence>
<evidence type="ECO:0000256" key="4">
    <source>
        <dbReference type="ARBA" id="ARBA00013001"/>
    </source>
</evidence>
<reference evidence="13 15" key="1">
    <citation type="submission" date="2015-09" db="EMBL/GenBank/DDBJ databases">
        <authorList>
            <consortium name="Pathogen Informatics"/>
        </authorList>
    </citation>
    <scope>NUCLEOTIDE SEQUENCE [LARGE SCALE GENOMIC DNA]</scope>
    <source>
        <strain evidence="13 15">2789STDY5834928</strain>
    </source>
</reference>
<dbReference type="Pfam" id="PF00389">
    <property type="entry name" value="2-Hacid_dh"/>
    <property type="match status" value="1"/>
</dbReference>
<dbReference type="Gene3D" id="3.30.70.260">
    <property type="match status" value="1"/>
</dbReference>
<dbReference type="InterPro" id="IPR029753">
    <property type="entry name" value="D-isomer_DH_CS"/>
</dbReference>
<dbReference type="InterPro" id="IPR045865">
    <property type="entry name" value="ACT-like_dom_sf"/>
</dbReference>
<dbReference type="EC" id="1.1.1.95" evidence="5"/>
<feature type="domain" description="ACT" evidence="12">
    <location>
        <begin position="319"/>
        <end position="387"/>
    </location>
</feature>
<dbReference type="EMBL" id="JAQLXW010000003">
    <property type="protein sequence ID" value="MDB8003094.1"/>
    <property type="molecule type" value="Genomic_DNA"/>
</dbReference>
<dbReference type="PANTHER" id="PTHR42938">
    <property type="entry name" value="FORMATE DEHYDROGENASE 1"/>
    <property type="match status" value="1"/>
</dbReference>
<evidence type="ECO:0000256" key="7">
    <source>
        <dbReference type="ARBA" id="ARBA00023002"/>
    </source>
</evidence>
<evidence type="ECO:0000256" key="6">
    <source>
        <dbReference type="ARBA" id="ARBA00021582"/>
    </source>
</evidence>
<comment type="catalytic activity">
    <reaction evidence="9">
        <text>(R)-2-hydroxyglutarate + NAD(+) = 2-oxoglutarate + NADH + H(+)</text>
        <dbReference type="Rhea" id="RHEA:49612"/>
        <dbReference type="ChEBI" id="CHEBI:15378"/>
        <dbReference type="ChEBI" id="CHEBI:15801"/>
        <dbReference type="ChEBI" id="CHEBI:16810"/>
        <dbReference type="ChEBI" id="CHEBI:57540"/>
        <dbReference type="ChEBI" id="CHEBI:57945"/>
        <dbReference type="EC" id="1.1.1.399"/>
    </reaction>
</comment>
<evidence type="ECO:0000259" key="12">
    <source>
        <dbReference type="PROSITE" id="PS51671"/>
    </source>
</evidence>
<dbReference type="Gene3D" id="3.40.50.720">
    <property type="entry name" value="NAD(P)-binding Rossmann-like Domain"/>
    <property type="match status" value="2"/>
</dbReference>
<evidence type="ECO:0000256" key="3">
    <source>
        <dbReference type="ARBA" id="ARBA00005854"/>
    </source>
</evidence>
<evidence type="ECO:0000313" key="13">
    <source>
        <dbReference type="EMBL" id="CUQ84681.1"/>
    </source>
</evidence>
<evidence type="ECO:0000256" key="5">
    <source>
        <dbReference type="ARBA" id="ARBA00013143"/>
    </source>
</evidence>